<dbReference type="EMBL" id="QXIX01000061">
    <property type="protein sequence ID" value="RIE11523.1"/>
    <property type="molecule type" value="Genomic_DNA"/>
</dbReference>
<name>A0ABX9MBW7_9BACT</name>
<keyword evidence="2" id="KW-1185">Reference proteome</keyword>
<protein>
    <recommendedName>
        <fullName evidence="3">DUF1508 domain-containing protein</fullName>
    </recommendedName>
</protein>
<sequence>MTLSIEPAEPVTVEVALGCGTPRTATVHWEEGTLYARAGSEPQLAFQPSLEAWKRFWRAADKANVWNWDRMQQADQPVLWRIALDTGAKHVTASGQSSATDEFKTFVRALKKLLPGVSLPFST</sequence>
<dbReference type="RefSeq" id="WP_119124288.1">
    <property type="nucleotide sequence ID" value="NZ_QXIX01000061.1"/>
</dbReference>
<evidence type="ECO:0000313" key="1">
    <source>
        <dbReference type="EMBL" id="RIE11523.1"/>
    </source>
</evidence>
<evidence type="ECO:0008006" key="3">
    <source>
        <dbReference type="Google" id="ProtNLM"/>
    </source>
</evidence>
<gene>
    <name evidence="1" type="ORF">SMC2_08975</name>
</gene>
<organism evidence="1 2">
    <name type="scientific">Candidatus Cryosericum hinesii</name>
    <dbReference type="NCBI Taxonomy" id="2290915"/>
    <lineage>
        <taxon>Bacteria</taxon>
        <taxon>Pseudomonadati</taxon>
        <taxon>Caldisericota/Cryosericota group</taxon>
        <taxon>Candidatus Cryosericota</taxon>
        <taxon>Candidatus Cryosericia</taxon>
        <taxon>Candidatus Cryosericales</taxon>
        <taxon>Candidatus Cryosericaceae</taxon>
        <taxon>Candidatus Cryosericum</taxon>
    </lineage>
</organism>
<reference evidence="1 2" key="1">
    <citation type="submission" date="2018-09" db="EMBL/GenBank/DDBJ databases">
        <title>Discovery and Ecogenomic Context for Candidatus Cryosericales, a Global Caldiserica Order Active in Thawing Permafrost.</title>
        <authorList>
            <person name="Martinez M.A."/>
            <person name="Woodcroft B.J."/>
            <person name="Ignacio Espinoza J.C."/>
            <person name="Zayed A."/>
            <person name="Singleton C.M."/>
            <person name="Boyd J."/>
            <person name="Li Y.-F."/>
            <person name="Purvine S."/>
            <person name="Maughan H."/>
            <person name="Hodgkins S.B."/>
            <person name="Anderson D."/>
            <person name="Sederholm M."/>
            <person name="Temperton B."/>
            <person name="Saleska S.R."/>
            <person name="Tyson G.W."/>
            <person name="Rich V.I."/>
        </authorList>
    </citation>
    <scope>NUCLEOTIDE SEQUENCE [LARGE SCALE GENOMIC DNA]</scope>
    <source>
        <strain evidence="1 2">SMC2</strain>
    </source>
</reference>
<proteinExistence type="predicted"/>
<evidence type="ECO:0000313" key="2">
    <source>
        <dbReference type="Proteomes" id="UP000265724"/>
    </source>
</evidence>
<comment type="caution">
    <text evidence="1">The sequence shown here is derived from an EMBL/GenBank/DDBJ whole genome shotgun (WGS) entry which is preliminary data.</text>
</comment>
<accession>A0ABX9MBW7</accession>
<dbReference type="Proteomes" id="UP000265724">
    <property type="component" value="Unassembled WGS sequence"/>
</dbReference>